<dbReference type="Proteomes" id="UP000729402">
    <property type="component" value="Unassembled WGS sequence"/>
</dbReference>
<dbReference type="InterPro" id="IPR006869">
    <property type="entry name" value="DUF547"/>
</dbReference>
<comment type="caution">
    <text evidence="3">The sequence shown here is derived from an EMBL/GenBank/DDBJ whole genome shotgun (WGS) entry which is preliminary data.</text>
</comment>
<keyword evidence="1" id="KW-0472">Membrane</keyword>
<dbReference type="EMBL" id="JAAALK010000283">
    <property type="protein sequence ID" value="KAG8074813.1"/>
    <property type="molecule type" value="Genomic_DNA"/>
</dbReference>
<sequence>MNCDERLAFWINLYNALIMHAYLAYGVPENDIKLFSLMQKACYMVGGQSFSAAEIEFVILKMKTPVHRPQLSLMLALHKFRVTEEHKKCSIDDAEPLVLFALSCGMFSSPAVSILLYLGFPSQNVYTSNLLKKLNLPVRFGITLYYHTSRNIFTQKPKILLNPL</sequence>
<evidence type="ECO:0000313" key="4">
    <source>
        <dbReference type="Proteomes" id="UP000729402"/>
    </source>
</evidence>
<reference evidence="3" key="2">
    <citation type="submission" date="2021-02" db="EMBL/GenBank/DDBJ databases">
        <authorList>
            <person name="Kimball J.A."/>
            <person name="Haas M.W."/>
            <person name="Macchietto M."/>
            <person name="Kono T."/>
            <person name="Duquette J."/>
            <person name="Shao M."/>
        </authorList>
    </citation>
    <scope>NUCLEOTIDE SEQUENCE</scope>
    <source>
        <tissue evidence="3">Fresh leaf tissue</tissue>
    </source>
</reference>
<feature type="domain" description="DUF547" evidence="2">
    <location>
        <begin position="1"/>
        <end position="114"/>
    </location>
</feature>
<proteinExistence type="predicted"/>
<dbReference type="PANTHER" id="PTHR23054:SF70">
    <property type="entry name" value="OS06G0692800 PROTEIN"/>
    <property type="match status" value="1"/>
</dbReference>
<evidence type="ECO:0000259" key="2">
    <source>
        <dbReference type="Pfam" id="PF04784"/>
    </source>
</evidence>
<dbReference type="Pfam" id="PF04784">
    <property type="entry name" value="DUF547"/>
    <property type="match status" value="1"/>
</dbReference>
<protein>
    <recommendedName>
        <fullName evidence="2">DUF547 domain-containing protein</fullName>
    </recommendedName>
</protein>
<dbReference type="AlphaFoldDB" id="A0A8J5T809"/>
<accession>A0A8J5T809</accession>
<feature type="transmembrane region" description="Helical" evidence="1">
    <location>
        <begin position="7"/>
        <end position="25"/>
    </location>
</feature>
<reference evidence="3" key="1">
    <citation type="journal article" date="2021" name="bioRxiv">
        <title>Whole Genome Assembly and Annotation of Northern Wild Rice, Zizania palustris L., Supports a Whole Genome Duplication in the Zizania Genus.</title>
        <authorList>
            <person name="Haas M."/>
            <person name="Kono T."/>
            <person name="Macchietto M."/>
            <person name="Millas R."/>
            <person name="McGilp L."/>
            <person name="Shao M."/>
            <person name="Duquette J."/>
            <person name="Hirsch C.N."/>
            <person name="Kimball J."/>
        </authorList>
    </citation>
    <scope>NUCLEOTIDE SEQUENCE</scope>
    <source>
        <tissue evidence="3">Fresh leaf tissue</tissue>
    </source>
</reference>
<evidence type="ECO:0000313" key="3">
    <source>
        <dbReference type="EMBL" id="KAG8074813.1"/>
    </source>
</evidence>
<organism evidence="3 4">
    <name type="scientific">Zizania palustris</name>
    <name type="common">Northern wild rice</name>
    <dbReference type="NCBI Taxonomy" id="103762"/>
    <lineage>
        <taxon>Eukaryota</taxon>
        <taxon>Viridiplantae</taxon>
        <taxon>Streptophyta</taxon>
        <taxon>Embryophyta</taxon>
        <taxon>Tracheophyta</taxon>
        <taxon>Spermatophyta</taxon>
        <taxon>Magnoliopsida</taxon>
        <taxon>Liliopsida</taxon>
        <taxon>Poales</taxon>
        <taxon>Poaceae</taxon>
        <taxon>BOP clade</taxon>
        <taxon>Oryzoideae</taxon>
        <taxon>Oryzeae</taxon>
        <taxon>Zizaniinae</taxon>
        <taxon>Zizania</taxon>
    </lineage>
</organism>
<keyword evidence="4" id="KW-1185">Reference proteome</keyword>
<gene>
    <name evidence="3" type="ORF">GUJ93_ZPchr0006g41975</name>
</gene>
<dbReference type="OrthoDB" id="418495at2759"/>
<name>A0A8J5T809_ZIZPA</name>
<keyword evidence="1" id="KW-0812">Transmembrane</keyword>
<evidence type="ECO:0000256" key="1">
    <source>
        <dbReference type="SAM" id="Phobius"/>
    </source>
</evidence>
<dbReference type="PANTHER" id="PTHR23054">
    <property type="entry name" value="TERNARY COMPLEX FACTOR MIP1, LEUCINE-ZIPPER-RELATED"/>
    <property type="match status" value="1"/>
</dbReference>
<feature type="transmembrane region" description="Helical" evidence="1">
    <location>
        <begin position="97"/>
        <end position="120"/>
    </location>
</feature>
<keyword evidence="1" id="KW-1133">Transmembrane helix</keyword>